<keyword evidence="4 5" id="KW-0472">Membrane</keyword>
<keyword evidence="7" id="KW-1185">Reference proteome</keyword>
<evidence type="ECO:0000256" key="5">
    <source>
        <dbReference type="SAM" id="Phobius"/>
    </source>
</evidence>
<dbReference type="InterPro" id="IPR011385">
    <property type="entry name" value="Site-sp_rcmbase"/>
</dbReference>
<dbReference type="Pfam" id="PF10136">
    <property type="entry name" value="SpecificRecomb"/>
    <property type="match status" value="1"/>
</dbReference>
<comment type="caution">
    <text evidence="6">The sequence shown here is derived from an EMBL/GenBank/DDBJ whole genome shotgun (WGS) entry which is preliminary data.</text>
</comment>
<feature type="transmembrane region" description="Helical" evidence="5">
    <location>
        <begin position="450"/>
        <end position="473"/>
    </location>
</feature>
<keyword evidence="3 5" id="KW-1133">Transmembrane helix</keyword>
<name>A0ABX4LTH2_9BACT</name>
<accession>A0ABX4LTH2</accession>
<protein>
    <submittedName>
        <fullName evidence="6">Recombinase</fullName>
    </submittedName>
</protein>
<feature type="transmembrane region" description="Helical" evidence="5">
    <location>
        <begin position="389"/>
        <end position="410"/>
    </location>
</feature>
<sequence>MFFAILLLIYNRGCFLKNDFLNLLDNINDKQIDIVDKLSLIVNFIRPRNFNEIEDSLHKIDMIVDFFKKSDNLALSISNEINLLLIESKVSTNIVNLGILSKNGFSYEIKNRFYNKFLPNPPKKGDFRYIFATLFNKKSDYIWVDKINNEKWTEFFSSILISHKYTGKLKNHIYWELIYAAEILSIWIASEEFDENFLRLDKKLLNRDSVFISLQRDLSDLIHKLQLDNVDISSIKKDFEHLDVLIEQCNKQVLVFKKKSINHGISIDLTYELERLTQIIKRLDYILGLIKSFDTKKFHISLVELFKESIRKNATKNSLYELYEQSIKIISKSITNNTSEHGEHYIASNVKDYIKMFLNASGAGIIIAIMALIKINIMQSNFSYGMETLFASLNYGFGFVIIHLFGFTVATKQPAMTASTFAEAIDKDDGRKANQKKLILLTFQVIRSQFAAVAGNVTFALLLAFLLSFYFISNNSVILNTSEVEYYLDGLKPFSAFFFAAIAGVWLFCSGLISGYFDNRADLLELKSRYYHHPLLKKLLKKEIRERFANYLHDHHGAIVGNFFFGVLLGVTPFLGYLLNLPLDIRHVAFSTAYLGYASMHIDISIGEFLFYFICVLMIGFVNLTISFSLALKVSLLSREAYFGNLFSFLKLLLIEILKKPHHLIFPIKDKKTKS</sequence>
<evidence type="ECO:0000313" key="7">
    <source>
        <dbReference type="Proteomes" id="UP000221384"/>
    </source>
</evidence>
<feature type="transmembrane region" description="Helical" evidence="5">
    <location>
        <begin position="559"/>
        <end position="579"/>
    </location>
</feature>
<evidence type="ECO:0000256" key="3">
    <source>
        <dbReference type="ARBA" id="ARBA00022989"/>
    </source>
</evidence>
<feature type="transmembrane region" description="Helical" evidence="5">
    <location>
        <begin position="494"/>
        <end position="517"/>
    </location>
</feature>
<evidence type="ECO:0000256" key="1">
    <source>
        <dbReference type="ARBA" id="ARBA00004141"/>
    </source>
</evidence>
<evidence type="ECO:0000256" key="4">
    <source>
        <dbReference type="ARBA" id="ARBA00023136"/>
    </source>
</evidence>
<reference evidence="6 7" key="1">
    <citation type="submission" date="2017-09" db="EMBL/GenBank/DDBJ databases">
        <authorList>
            <person name="Perez-Cataluna A."/>
            <person name="Figueras M.J."/>
            <person name="Salas-Masso N."/>
        </authorList>
    </citation>
    <scope>NUCLEOTIDE SEQUENCE [LARGE SCALE GENOMIC DNA]</scope>
    <source>
        <strain evidence="6 7">F138-33</strain>
    </source>
</reference>
<dbReference type="Gene3D" id="1.20.1080.10">
    <property type="entry name" value="Glycerol uptake facilitator protein"/>
    <property type="match status" value="1"/>
</dbReference>
<feature type="transmembrane region" description="Helical" evidence="5">
    <location>
        <begin position="642"/>
        <end position="658"/>
    </location>
</feature>
<dbReference type="EMBL" id="NWVW01000008">
    <property type="protein sequence ID" value="PHO09623.1"/>
    <property type="molecule type" value="Genomic_DNA"/>
</dbReference>
<feature type="transmembrane region" description="Helical" evidence="5">
    <location>
        <begin position="356"/>
        <end position="377"/>
    </location>
</feature>
<dbReference type="PIRSF" id="PIRSF015380">
    <property type="entry name" value="Site-sp_rcmb"/>
    <property type="match status" value="1"/>
</dbReference>
<organism evidence="6 7">
    <name type="scientific">Malaciobacter canalis</name>
    <dbReference type="NCBI Taxonomy" id="1912871"/>
    <lineage>
        <taxon>Bacteria</taxon>
        <taxon>Pseudomonadati</taxon>
        <taxon>Campylobacterota</taxon>
        <taxon>Epsilonproteobacteria</taxon>
        <taxon>Campylobacterales</taxon>
        <taxon>Arcobacteraceae</taxon>
        <taxon>Malaciobacter</taxon>
    </lineage>
</organism>
<evidence type="ECO:0000313" key="6">
    <source>
        <dbReference type="EMBL" id="PHO09623.1"/>
    </source>
</evidence>
<comment type="subcellular location">
    <subcellularLocation>
        <location evidence="1">Membrane</location>
        <topology evidence="1">Multi-pass membrane protein</topology>
    </subcellularLocation>
</comment>
<proteinExistence type="predicted"/>
<feature type="transmembrane region" description="Helical" evidence="5">
    <location>
        <begin position="609"/>
        <end position="630"/>
    </location>
</feature>
<dbReference type="InterPro" id="IPR023271">
    <property type="entry name" value="Aquaporin-like"/>
</dbReference>
<gene>
    <name evidence="6" type="ORF">CPG37_07770</name>
</gene>
<evidence type="ECO:0000256" key="2">
    <source>
        <dbReference type="ARBA" id="ARBA00022692"/>
    </source>
</evidence>
<dbReference type="Proteomes" id="UP000221384">
    <property type="component" value="Unassembled WGS sequence"/>
</dbReference>
<keyword evidence="2 5" id="KW-0812">Transmembrane</keyword>